<dbReference type="SMART" id="SM00248">
    <property type="entry name" value="ANK"/>
    <property type="match status" value="2"/>
</dbReference>
<dbReference type="SUPFAM" id="SSF48403">
    <property type="entry name" value="Ankyrin repeat"/>
    <property type="match status" value="1"/>
</dbReference>
<evidence type="ECO:0000256" key="3">
    <source>
        <dbReference type="PROSITE-ProRule" id="PRU00023"/>
    </source>
</evidence>
<dbReference type="PROSITE" id="PS50088">
    <property type="entry name" value="ANK_REPEAT"/>
    <property type="match status" value="1"/>
</dbReference>
<evidence type="ECO:0000313" key="7">
    <source>
        <dbReference type="Proteomes" id="UP000001307"/>
    </source>
</evidence>
<keyword evidence="5" id="KW-0472">Membrane</keyword>
<feature type="repeat" description="ANK" evidence="3">
    <location>
        <begin position="299"/>
        <end position="332"/>
    </location>
</feature>
<protein>
    <submittedName>
        <fullName evidence="6">Uncharacterized protein</fullName>
    </submittedName>
</protein>
<feature type="compositionally biased region" description="Polar residues" evidence="4">
    <location>
        <begin position="385"/>
        <end position="394"/>
    </location>
</feature>
<evidence type="ECO:0000313" key="6">
    <source>
        <dbReference type="EMBL" id="CBY19445.1"/>
    </source>
</evidence>
<keyword evidence="5" id="KW-1133">Transmembrane helix</keyword>
<keyword evidence="2 3" id="KW-0040">ANK repeat</keyword>
<feature type="transmembrane region" description="Helical" evidence="5">
    <location>
        <begin position="117"/>
        <end position="138"/>
    </location>
</feature>
<dbReference type="InterPro" id="IPR036770">
    <property type="entry name" value="Ankyrin_rpt-contain_sf"/>
</dbReference>
<evidence type="ECO:0000256" key="5">
    <source>
        <dbReference type="SAM" id="Phobius"/>
    </source>
</evidence>
<name>E4XE55_OIKDI</name>
<dbReference type="EMBL" id="FN653040">
    <property type="protein sequence ID" value="CBY19445.1"/>
    <property type="molecule type" value="Genomic_DNA"/>
</dbReference>
<dbReference type="OrthoDB" id="432281at2759"/>
<evidence type="ECO:0000256" key="2">
    <source>
        <dbReference type="ARBA" id="ARBA00023043"/>
    </source>
</evidence>
<keyword evidence="5" id="KW-0812">Transmembrane</keyword>
<keyword evidence="7" id="KW-1185">Reference proteome</keyword>
<accession>E4XE55</accession>
<proteinExistence type="predicted"/>
<sequence>MFLPVSASISYRRHREPLGSRRIKTFELVKSDVTLCLASIRVLCVLSVVDMPKNFLIYFYIDKFITEPEKQGRNEGLFLLRNISFVLIWTLALIVVFARTKRNASKRFFSCQNWYMFLLRVVIFIVIPLIWFFSNLLYSIGVCLQLYNETYAETTLANCAKKCFLARGISNGDGGDFCCLEIGEINFTANCNGSTHHEEYFFYQQQPFNKNCLHMLDYFFIACSAMLALCFIFFLVGLLYVTFRTRSPRLARLSVEGMIDMGYPSEINLLHVAAYYGEKNLVKQLLKSDYCHVNSVMRTGDTAVHLAASNGFSEVVYLLVTTFGADTSKPNNNDDLPEDVAELEGFELIARYLKTLKKIELRRKTKRLKKTENSTGDDSSRNRVRGSSNLSTSKRIPLKDGLSLSQIELESSARKRPTTLNLSSVRSSKISDLNTFDELITDDSERLCSIISEDVQYDRF</sequence>
<dbReference type="PROSITE" id="PS50297">
    <property type="entry name" value="ANK_REP_REGION"/>
    <property type="match status" value="1"/>
</dbReference>
<evidence type="ECO:0000256" key="4">
    <source>
        <dbReference type="SAM" id="MobiDB-lite"/>
    </source>
</evidence>
<evidence type="ECO:0000256" key="1">
    <source>
        <dbReference type="ARBA" id="ARBA00022737"/>
    </source>
</evidence>
<organism evidence="6">
    <name type="scientific">Oikopleura dioica</name>
    <name type="common">Tunicate</name>
    <dbReference type="NCBI Taxonomy" id="34765"/>
    <lineage>
        <taxon>Eukaryota</taxon>
        <taxon>Metazoa</taxon>
        <taxon>Chordata</taxon>
        <taxon>Tunicata</taxon>
        <taxon>Appendicularia</taxon>
        <taxon>Copelata</taxon>
        <taxon>Oikopleuridae</taxon>
        <taxon>Oikopleura</taxon>
    </lineage>
</organism>
<feature type="transmembrane region" description="Helical" evidence="5">
    <location>
        <begin position="78"/>
        <end position="97"/>
    </location>
</feature>
<gene>
    <name evidence="6" type="ORF">GSOID_T00008459001</name>
</gene>
<dbReference type="Pfam" id="PF12796">
    <property type="entry name" value="Ank_2"/>
    <property type="match status" value="1"/>
</dbReference>
<dbReference type="AlphaFoldDB" id="E4XE55"/>
<reference evidence="6" key="1">
    <citation type="journal article" date="2010" name="Science">
        <title>Plasticity of animal genome architecture unmasked by rapid evolution of a pelagic tunicate.</title>
        <authorList>
            <person name="Denoeud F."/>
            <person name="Henriet S."/>
            <person name="Mungpakdee S."/>
            <person name="Aury J.M."/>
            <person name="Da Silva C."/>
            <person name="Brinkmann H."/>
            <person name="Mikhaleva J."/>
            <person name="Olsen L.C."/>
            <person name="Jubin C."/>
            <person name="Canestro C."/>
            <person name="Bouquet J.M."/>
            <person name="Danks G."/>
            <person name="Poulain J."/>
            <person name="Campsteijn C."/>
            <person name="Adamski M."/>
            <person name="Cross I."/>
            <person name="Yadetie F."/>
            <person name="Muffato M."/>
            <person name="Louis A."/>
            <person name="Butcher S."/>
            <person name="Tsagkogeorga G."/>
            <person name="Konrad A."/>
            <person name="Singh S."/>
            <person name="Jensen M.F."/>
            <person name="Cong E.H."/>
            <person name="Eikeseth-Otteraa H."/>
            <person name="Noel B."/>
            <person name="Anthouard V."/>
            <person name="Porcel B.M."/>
            <person name="Kachouri-Lafond R."/>
            <person name="Nishino A."/>
            <person name="Ugolini M."/>
            <person name="Chourrout P."/>
            <person name="Nishida H."/>
            <person name="Aasland R."/>
            <person name="Huzurbazar S."/>
            <person name="Westhof E."/>
            <person name="Delsuc F."/>
            <person name="Lehrach H."/>
            <person name="Reinhardt R."/>
            <person name="Weissenbach J."/>
            <person name="Roy S.W."/>
            <person name="Artiguenave F."/>
            <person name="Postlethwait J.H."/>
            <person name="Manak J.R."/>
            <person name="Thompson E.M."/>
            <person name="Jaillon O."/>
            <person name="Du Pasquier L."/>
            <person name="Boudinot P."/>
            <person name="Liberles D.A."/>
            <person name="Volff J.N."/>
            <person name="Philippe H."/>
            <person name="Lenhard B."/>
            <person name="Roest Crollius H."/>
            <person name="Wincker P."/>
            <person name="Chourrout D."/>
        </authorList>
    </citation>
    <scope>NUCLEOTIDE SEQUENCE [LARGE SCALE GENOMIC DNA]</scope>
</reference>
<dbReference type="PANTHER" id="PTHR24201">
    <property type="entry name" value="ANK_REP_REGION DOMAIN-CONTAINING PROTEIN"/>
    <property type="match status" value="1"/>
</dbReference>
<dbReference type="InterPro" id="IPR002110">
    <property type="entry name" value="Ankyrin_rpt"/>
</dbReference>
<dbReference type="Gene3D" id="1.25.40.20">
    <property type="entry name" value="Ankyrin repeat-containing domain"/>
    <property type="match status" value="1"/>
</dbReference>
<dbReference type="InterPro" id="IPR050776">
    <property type="entry name" value="Ank_Repeat/CDKN_Inhibitor"/>
</dbReference>
<dbReference type="Proteomes" id="UP000001307">
    <property type="component" value="Unassembled WGS sequence"/>
</dbReference>
<feature type="region of interest" description="Disordered" evidence="4">
    <location>
        <begin position="367"/>
        <end position="395"/>
    </location>
</feature>
<dbReference type="PANTHER" id="PTHR24201:SF15">
    <property type="entry name" value="ANKYRIN REPEAT DOMAIN-CONTAINING PROTEIN 66"/>
    <property type="match status" value="1"/>
</dbReference>
<feature type="transmembrane region" description="Helical" evidence="5">
    <location>
        <begin position="218"/>
        <end position="243"/>
    </location>
</feature>
<dbReference type="InParanoid" id="E4XE55"/>
<keyword evidence="1" id="KW-0677">Repeat</keyword>